<dbReference type="AlphaFoldDB" id="A0A2M7S5D1"/>
<sequence length="109" mass="11952">MKIKKSFIFVLIALIAAGGILAVSLNKNNPAANNTQALYHCPMHPTYTSNKPGDCPICNMKLVKNEIADSSIGKGNPQSAKDICYMHNCPMMKPGQKWTRQQKVCSTDL</sequence>
<feature type="signal peptide" evidence="1">
    <location>
        <begin position="1"/>
        <end position="22"/>
    </location>
</feature>
<dbReference type="InterPro" id="IPR045800">
    <property type="entry name" value="HMBD"/>
</dbReference>
<gene>
    <name evidence="3" type="ORF">COY52_11160</name>
</gene>
<dbReference type="Pfam" id="PF19335">
    <property type="entry name" value="HMBD"/>
    <property type="match status" value="1"/>
</dbReference>
<protein>
    <recommendedName>
        <fullName evidence="2">Heavy metal binding domain-containing protein</fullName>
    </recommendedName>
</protein>
<comment type="caution">
    <text evidence="3">The sequence shown here is derived from an EMBL/GenBank/DDBJ whole genome shotgun (WGS) entry which is preliminary data.</text>
</comment>
<reference evidence="4" key="1">
    <citation type="submission" date="2017-09" db="EMBL/GenBank/DDBJ databases">
        <title>Depth-based differentiation of microbial function through sediment-hosted aquifers and enrichment of novel symbionts in the deep terrestrial subsurface.</title>
        <authorList>
            <person name="Probst A.J."/>
            <person name="Ladd B."/>
            <person name="Jarett J.K."/>
            <person name="Geller-Mcgrath D.E."/>
            <person name="Sieber C.M.K."/>
            <person name="Emerson J.B."/>
            <person name="Anantharaman K."/>
            <person name="Thomas B.C."/>
            <person name="Malmstrom R."/>
            <person name="Stieglmeier M."/>
            <person name="Klingl A."/>
            <person name="Woyke T."/>
            <person name="Ryan C.M."/>
            <person name="Banfield J.F."/>
        </authorList>
    </citation>
    <scope>NUCLEOTIDE SEQUENCE [LARGE SCALE GENOMIC DNA]</scope>
</reference>
<keyword evidence="1" id="KW-0732">Signal</keyword>
<name>A0A2M7S5D1_9BACT</name>
<accession>A0A2M7S5D1</accession>
<proteinExistence type="predicted"/>
<evidence type="ECO:0000313" key="4">
    <source>
        <dbReference type="Proteomes" id="UP000229307"/>
    </source>
</evidence>
<feature type="domain" description="Heavy metal binding" evidence="2">
    <location>
        <begin position="39"/>
        <end position="65"/>
    </location>
</feature>
<evidence type="ECO:0000256" key="1">
    <source>
        <dbReference type="SAM" id="SignalP"/>
    </source>
</evidence>
<organism evidence="3 4">
    <name type="scientific">Candidatus Desantisbacteria bacterium CG_4_10_14_0_8_um_filter_48_22</name>
    <dbReference type="NCBI Taxonomy" id="1974543"/>
    <lineage>
        <taxon>Bacteria</taxon>
        <taxon>Candidatus Desantisiibacteriota</taxon>
    </lineage>
</organism>
<evidence type="ECO:0000313" key="3">
    <source>
        <dbReference type="EMBL" id="PIZ14744.1"/>
    </source>
</evidence>
<dbReference type="GO" id="GO:0046872">
    <property type="term" value="F:metal ion binding"/>
    <property type="evidence" value="ECO:0007669"/>
    <property type="project" value="InterPro"/>
</dbReference>
<dbReference type="EMBL" id="PFMR01000308">
    <property type="protein sequence ID" value="PIZ14744.1"/>
    <property type="molecule type" value="Genomic_DNA"/>
</dbReference>
<evidence type="ECO:0000259" key="2">
    <source>
        <dbReference type="Pfam" id="PF19335"/>
    </source>
</evidence>
<feature type="chain" id="PRO_5014850715" description="Heavy metal binding domain-containing protein" evidence="1">
    <location>
        <begin position="23"/>
        <end position="109"/>
    </location>
</feature>
<dbReference type="Proteomes" id="UP000229307">
    <property type="component" value="Unassembled WGS sequence"/>
</dbReference>